<keyword evidence="5 9" id="KW-0418">Kinase</keyword>
<keyword evidence="7" id="KW-0809">Transit peptide</keyword>
<dbReference type="SMART" id="SM00387">
    <property type="entry name" value="HATPase_c"/>
    <property type="match status" value="1"/>
</dbReference>
<name>A0A3Q2NUM6_FUNHE</name>
<comment type="subcellular location">
    <subcellularLocation>
        <location evidence="1 9">Mitochondrion matrix</location>
    </subcellularLocation>
</comment>
<protein>
    <recommendedName>
        <fullName evidence="9">Protein-serine/threonine kinase</fullName>
        <ecNumber evidence="9">2.7.11.-</ecNumber>
    </recommendedName>
</protein>
<dbReference type="Proteomes" id="UP000265000">
    <property type="component" value="Unplaced"/>
</dbReference>
<dbReference type="GO" id="GO:0005524">
    <property type="term" value="F:ATP binding"/>
    <property type="evidence" value="ECO:0007669"/>
    <property type="project" value="UniProtKB-UniRule"/>
</dbReference>
<evidence type="ECO:0000256" key="3">
    <source>
        <dbReference type="ARBA" id="ARBA00022679"/>
    </source>
</evidence>
<dbReference type="STRING" id="8078.ENSFHEP00000002992"/>
<evidence type="ECO:0000313" key="11">
    <source>
        <dbReference type="Ensembl" id="ENSFHEP00000002992.1"/>
    </source>
</evidence>
<dbReference type="PANTHER" id="PTHR11947">
    <property type="entry name" value="PYRUVATE DEHYDROGENASE KINASE"/>
    <property type="match status" value="1"/>
</dbReference>
<keyword evidence="6 9" id="KW-0067">ATP-binding</keyword>
<dbReference type="InterPro" id="IPR036784">
    <property type="entry name" value="AK/P_DHK_N_sf"/>
</dbReference>
<dbReference type="FunFam" id="3.30.565.10:FF:000007">
    <property type="entry name" value="Mitochondrial pyruvate dehydrogenase kinase isoform 2"/>
    <property type="match status" value="1"/>
</dbReference>
<dbReference type="GeneTree" id="ENSGT01030000234646"/>
<dbReference type="Ensembl" id="ENSFHET00000011297.1">
    <property type="protein sequence ID" value="ENSFHEP00000002992.1"/>
    <property type="gene ID" value="ENSFHEG00000003827.1"/>
</dbReference>
<evidence type="ECO:0000256" key="1">
    <source>
        <dbReference type="ARBA" id="ARBA00004305"/>
    </source>
</evidence>
<dbReference type="InterPro" id="IPR039028">
    <property type="entry name" value="BCKD/PDK"/>
</dbReference>
<evidence type="ECO:0000256" key="8">
    <source>
        <dbReference type="ARBA" id="ARBA00023128"/>
    </source>
</evidence>
<dbReference type="Gene3D" id="1.20.140.20">
    <property type="entry name" value="Alpha-ketoacid/pyruvate dehydrogenase kinase, N-terminal domain"/>
    <property type="match status" value="1"/>
</dbReference>
<dbReference type="InterPro" id="IPR036890">
    <property type="entry name" value="HATPase_C_sf"/>
</dbReference>
<sequence length="387" mass="43746">MRLLRFLRSSVSTGKDIDFYSRFSPSPLSMKQFLDFGSENACEKTSFAFLRQELPVRLANIMKEINLLPDNLLGTPSVRLVQSWRLLFNLLSALHAVIKNSNAFYKNSTLSRPQSSSNRIPDYYKNTLPKNPLPVFPLLNGPLCSLLFAALLFGGKVKVNPAHPNQIGSIDPHCCVSEVIRDAFENARNLCDRYYMNSPELILEEFNAKDEGKPVTVVYVPSHLYHMVFELFKNAMRATMELHGDAMEYPPVHAQVALGSEDLTVKVSDRGGGVPLRKIDRLFTYTYSTAPRPSIDGSRAAPLAGYGYGLPISRLYARYFQGDLKLYSLEGYGTDAVIYIRALSTESIERLPVYNKSAWKHYKTIHEADDWCVPSKEPKDMTTFRSF</sequence>
<dbReference type="CDD" id="cd16929">
    <property type="entry name" value="HATPase_PDK-like"/>
    <property type="match status" value="1"/>
</dbReference>
<evidence type="ECO:0000313" key="12">
    <source>
        <dbReference type="Proteomes" id="UP000265000"/>
    </source>
</evidence>
<evidence type="ECO:0000259" key="10">
    <source>
        <dbReference type="PROSITE" id="PS50109"/>
    </source>
</evidence>
<organism evidence="11 12">
    <name type="scientific">Fundulus heteroclitus</name>
    <name type="common">Killifish</name>
    <name type="synonym">Mummichog</name>
    <dbReference type="NCBI Taxonomy" id="8078"/>
    <lineage>
        <taxon>Eukaryota</taxon>
        <taxon>Metazoa</taxon>
        <taxon>Chordata</taxon>
        <taxon>Craniata</taxon>
        <taxon>Vertebrata</taxon>
        <taxon>Euteleostomi</taxon>
        <taxon>Actinopterygii</taxon>
        <taxon>Neopterygii</taxon>
        <taxon>Teleostei</taxon>
        <taxon>Neoteleostei</taxon>
        <taxon>Acanthomorphata</taxon>
        <taxon>Ovalentaria</taxon>
        <taxon>Atherinomorphae</taxon>
        <taxon>Cyprinodontiformes</taxon>
        <taxon>Fundulidae</taxon>
        <taxon>Fundulus</taxon>
    </lineage>
</organism>
<reference evidence="11" key="1">
    <citation type="submission" date="2025-08" db="UniProtKB">
        <authorList>
            <consortium name="Ensembl"/>
        </authorList>
    </citation>
    <scope>IDENTIFICATION</scope>
</reference>
<reference evidence="11" key="2">
    <citation type="submission" date="2025-09" db="UniProtKB">
        <authorList>
            <consortium name="Ensembl"/>
        </authorList>
    </citation>
    <scope>IDENTIFICATION</scope>
</reference>
<accession>A0A3Q2NUM6</accession>
<evidence type="ECO:0000256" key="5">
    <source>
        <dbReference type="ARBA" id="ARBA00022777"/>
    </source>
</evidence>
<dbReference type="Gene3D" id="3.30.565.10">
    <property type="entry name" value="Histidine kinase-like ATPase, C-terminal domain"/>
    <property type="match status" value="1"/>
</dbReference>
<dbReference type="SUPFAM" id="SSF69012">
    <property type="entry name" value="alpha-ketoacid dehydrogenase kinase, N-terminal domain"/>
    <property type="match status" value="1"/>
</dbReference>
<dbReference type="AlphaFoldDB" id="A0A3Q2NUM6"/>
<evidence type="ECO:0000256" key="2">
    <source>
        <dbReference type="ARBA" id="ARBA00006155"/>
    </source>
</evidence>
<keyword evidence="3 9" id="KW-0808">Transferase</keyword>
<dbReference type="PROSITE" id="PS50109">
    <property type="entry name" value="HIS_KIN"/>
    <property type="match status" value="1"/>
</dbReference>
<evidence type="ECO:0000256" key="9">
    <source>
        <dbReference type="RuleBase" id="RU366032"/>
    </source>
</evidence>
<evidence type="ECO:0000256" key="6">
    <source>
        <dbReference type="ARBA" id="ARBA00022840"/>
    </source>
</evidence>
<dbReference type="GO" id="GO:0010906">
    <property type="term" value="P:regulation of glucose metabolic process"/>
    <property type="evidence" value="ECO:0007669"/>
    <property type="project" value="TreeGrafter"/>
</dbReference>
<dbReference type="InterPro" id="IPR018955">
    <property type="entry name" value="BCDHK/PDK_N"/>
</dbReference>
<keyword evidence="8 9" id="KW-0496">Mitochondrion</keyword>
<dbReference type="Pfam" id="PF10436">
    <property type="entry name" value="BCDHK_Adom3"/>
    <property type="match status" value="1"/>
</dbReference>
<comment type="similarity">
    <text evidence="2 9">Belongs to the PDK/BCKDK protein kinase family.</text>
</comment>
<dbReference type="InterPro" id="IPR003594">
    <property type="entry name" value="HATPase_dom"/>
</dbReference>
<dbReference type="GO" id="GO:0005759">
    <property type="term" value="C:mitochondrial matrix"/>
    <property type="evidence" value="ECO:0007669"/>
    <property type="project" value="UniProtKB-SubCell"/>
</dbReference>
<dbReference type="GO" id="GO:0004740">
    <property type="term" value="F:pyruvate dehydrogenase (acetyl-transferring) kinase activity"/>
    <property type="evidence" value="ECO:0007669"/>
    <property type="project" value="TreeGrafter"/>
</dbReference>
<keyword evidence="12" id="KW-1185">Reference proteome</keyword>
<dbReference type="SUPFAM" id="SSF55874">
    <property type="entry name" value="ATPase domain of HSP90 chaperone/DNA topoisomerase II/histidine kinase"/>
    <property type="match status" value="1"/>
</dbReference>
<keyword evidence="4 9" id="KW-0547">Nucleotide-binding</keyword>
<dbReference type="Pfam" id="PF02518">
    <property type="entry name" value="HATPase_c"/>
    <property type="match status" value="1"/>
</dbReference>
<dbReference type="InterPro" id="IPR005467">
    <property type="entry name" value="His_kinase_dom"/>
</dbReference>
<dbReference type="PANTHER" id="PTHR11947:SF14">
    <property type="entry name" value="[PYRUVATE DEHYDROGENASE (ACETYL-TRANSFERRING)] KINASE ISOZYME 1, MITOCHONDRIAL"/>
    <property type="match status" value="1"/>
</dbReference>
<feature type="domain" description="Histidine kinase" evidence="10">
    <location>
        <begin position="221"/>
        <end position="344"/>
    </location>
</feature>
<dbReference type="EC" id="2.7.11.-" evidence="9"/>
<evidence type="ECO:0000256" key="4">
    <source>
        <dbReference type="ARBA" id="ARBA00022741"/>
    </source>
</evidence>
<proteinExistence type="inferred from homology"/>
<evidence type="ECO:0000256" key="7">
    <source>
        <dbReference type="ARBA" id="ARBA00022946"/>
    </source>
</evidence>